<dbReference type="EMBL" id="JXTC01000070">
    <property type="protein sequence ID" value="PON92001.1"/>
    <property type="molecule type" value="Genomic_DNA"/>
</dbReference>
<sequence>MNDLLVETGGIVSVQPLPDVKNPPRILSEDDNLKLAKFDSVPDSILFELFLRLPNGRSAVQCSSVCKRWSSIISSSAFIRTFIHIHDHICPQSSRPFTLLFARYDLYHSDDDPFCQVFSEKSKFPYGIMPSVHLNFLPHLRAKKKRKKILPYRVAILASFNDLLLATSFEHWLLGARNLGPNFGAKRNYICNPLTKQWLELPEVSVLYIVSGYGLVCEPNSCSKQLGCTSNVRYRVVIIGRAHSNLILGKTKYFIPQCRKNEFIAQVFCSETGQWSELVISYPETAITRSWGTSNLNGLHIVARNGILYWLEGDPVKGIVAFDPFNDVYKRQCRLISLPVVCFKTASYLDDVRRERLGLVNGQLRLSQFYEWSTYYVFTVWELKNCDSESPSWVLVYNLKLNYSKNRVFMLSFHPNNTDVVFLLCGNDICLYDISMNKYEKVGECPNGVKFPETDISIDSLLYPSWPTPIPELPCN</sequence>
<dbReference type="AlphaFoldDB" id="A0A2P5F2I5"/>
<reference evidence="3" key="1">
    <citation type="submission" date="2016-06" db="EMBL/GenBank/DDBJ databases">
        <title>Parallel loss of symbiosis genes in relatives of nitrogen-fixing non-legume Parasponia.</title>
        <authorList>
            <person name="Van Velzen R."/>
            <person name="Holmer R."/>
            <person name="Bu F."/>
            <person name="Rutten L."/>
            <person name="Van Zeijl A."/>
            <person name="Liu W."/>
            <person name="Santuari L."/>
            <person name="Cao Q."/>
            <person name="Sharma T."/>
            <person name="Shen D."/>
            <person name="Roswanjaya Y."/>
            <person name="Wardhani T."/>
            <person name="Kalhor M.S."/>
            <person name="Jansen J."/>
            <person name="Van den Hoogen J."/>
            <person name="Gungor B."/>
            <person name="Hartog M."/>
            <person name="Hontelez J."/>
            <person name="Verver J."/>
            <person name="Yang W.-C."/>
            <person name="Schijlen E."/>
            <person name="Repin R."/>
            <person name="Schilthuizen M."/>
            <person name="Schranz E."/>
            <person name="Heidstra R."/>
            <person name="Miyata K."/>
            <person name="Fedorova E."/>
            <person name="Kohlen W."/>
            <person name="Bisseling T."/>
            <person name="Smit S."/>
            <person name="Geurts R."/>
        </authorList>
    </citation>
    <scope>NUCLEOTIDE SEQUENCE [LARGE SCALE GENOMIC DNA]</scope>
    <source>
        <strain evidence="3">cv. RG33-2</strain>
    </source>
</reference>
<dbReference type="InterPro" id="IPR001810">
    <property type="entry name" value="F-box_dom"/>
</dbReference>
<proteinExistence type="predicted"/>
<dbReference type="Gene3D" id="1.20.1280.50">
    <property type="match status" value="1"/>
</dbReference>
<dbReference type="PANTHER" id="PTHR35546">
    <property type="entry name" value="F-BOX PROTEIN INTERACTION DOMAIN PROTEIN-RELATED"/>
    <property type="match status" value="1"/>
</dbReference>
<dbReference type="Pfam" id="PF24750">
    <property type="entry name" value="b-prop_At3g26010-like"/>
    <property type="match status" value="1"/>
</dbReference>
<dbReference type="InterPro" id="IPR055290">
    <property type="entry name" value="At3g26010-like"/>
</dbReference>
<dbReference type="InterPro" id="IPR036047">
    <property type="entry name" value="F-box-like_dom_sf"/>
</dbReference>
<dbReference type="SMART" id="SM00256">
    <property type="entry name" value="FBOX"/>
    <property type="match status" value="1"/>
</dbReference>
<dbReference type="InParanoid" id="A0A2P5F2I5"/>
<evidence type="ECO:0000313" key="2">
    <source>
        <dbReference type="EMBL" id="PON92001.1"/>
    </source>
</evidence>
<evidence type="ECO:0000259" key="1">
    <source>
        <dbReference type="SMART" id="SM00256"/>
    </source>
</evidence>
<comment type="caution">
    <text evidence="2">The sequence shown here is derived from an EMBL/GenBank/DDBJ whole genome shotgun (WGS) entry which is preliminary data.</text>
</comment>
<dbReference type="Proteomes" id="UP000237000">
    <property type="component" value="Unassembled WGS sequence"/>
</dbReference>
<protein>
    <submittedName>
        <fullName evidence="2">F-box domain containing protein</fullName>
    </submittedName>
</protein>
<dbReference type="SUPFAM" id="SSF81383">
    <property type="entry name" value="F-box domain"/>
    <property type="match status" value="1"/>
</dbReference>
<dbReference type="FunCoup" id="A0A2P5F2I5">
    <property type="interactions" value="213"/>
</dbReference>
<dbReference type="OrthoDB" id="1160067at2759"/>
<dbReference type="STRING" id="63057.A0A2P5F2I5"/>
<gene>
    <name evidence="2" type="ORF">TorRG33x02_123320</name>
</gene>
<name>A0A2P5F2I5_TREOI</name>
<feature type="domain" description="F-box" evidence="1">
    <location>
        <begin position="41"/>
        <end position="82"/>
    </location>
</feature>
<dbReference type="InterPro" id="IPR056592">
    <property type="entry name" value="Beta-prop_At3g26010-like"/>
</dbReference>
<dbReference type="Pfam" id="PF12937">
    <property type="entry name" value="F-box-like"/>
    <property type="match status" value="1"/>
</dbReference>
<dbReference type="PANTHER" id="PTHR35546:SF128">
    <property type="entry name" value="F-BOX ASSOCIATED DOMAIN-CONTAINING PROTEIN"/>
    <property type="match status" value="1"/>
</dbReference>
<organism evidence="2 3">
    <name type="scientific">Trema orientale</name>
    <name type="common">Charcoal tree</name>
    <name type="synonym">Celtis orientalis</name>
    <dbReference type="NCBI Taxonomy" id="63057"/>
    <lineage>
        <taxon>Eukaryota</taxon>
        <taxon>Viridiplantae</taxon>
        <taxon>Streptophyta</taxon>
        <taxon>Embryophyta</taxon>
        <taxon>Tracheophyta</taxon>
        <taxon>Spermatophyta</taxon>
        <taxon>Magnoliopsida</taxon>
        <taxon>eudicotyledons</taxon>
        <taxon>Gunneridae</taxon>
        <taxon>Pentapetalae</taxon>
        <taxon>rosids</taxon>
        <taxon>fabids</taxon>
        <taxon>Rosales</taxon>
        <taxon>Cannabaceae</taxon>
        <taxon>Trema</taxon>
    </lineage>
</organism>
<accession>A0A2P5F2I5</accession>
<keyword evidence="3" id="KW-1185">Reference proteome</keyword>
<evidence type="ECO:0000313" key="3">
    <source>
        <dbReference type="Proteomes" id="UP000237000"/>
    </source>
</evidence>